<dbReference type="InterPro" id="IPR038240">
    <property type="entry name" value="Stn1_C_sf"/>
</dbReference>
<dbReference type="EMBL" id="CAEFZW010000007">
    <property type="protein sequence ID" value="CAB4255734.1"/>
    <property type="molecule type" value="Genomic_DNA"/>
</dbReference>
<dbReference type="Pfam" id="PF12659">
    <property type="entry name" value="Stn1_C"/>
    <property type="match status" value="1"/>
</dbReference>
<dbReference type="Pfam" id="PF10451">
    <property type="entry name" value="Stn1"/>
    <property type="match status" value="1"/>
</dbReference>
<evidence type="ECO:0000313" key="6">
    <source>
        <dbReference type="EMBL" id="CAB4255734.1"/>
    </source>
</evidence>
<evidence type="ECO:0000256" key="1">
    <source>
        <dbReference type="ARBA" id="ARBA00004574"/>
    </source>
</evidence>
<dbReference type="AlphaFoldDB" id="A0A8H2VI89"/>
<dbReference type="Gene3D" id="3.30.1370.230">
    <property type="entry name" value="Stn1, C-terminal wHTH domain"/>
    <property type="match status" value="1"/>
</dbReference>
<dbReference type="OrthoDB" id="4067425at2759"/>
<sequence length="466" mass="55248">MTDNDMVVPQDVSDYILYTSDSTGLIYYTPNLFNRCIYYQSNVHILISDLLRTIDFQKRNSLMRNLYPLFQKELTFIQNYPIRYFTIHGKVISFRMRLIQNQDFIIFKLDDNSNYKIHSIQFKCPISLLSDYSNEALSKFEQHCYLTCTVEKAWYLTKDMVEFNVIKIINIYDLNMFETTKFWTKCIQTRNILMKIPWNPQELQRNELYLLKDGQKKTPEVHIEIPRQNISTNYNAPMVESNSNEDFANEESIVIVNDVSDNSLSIDDETFELIDDTIIHLERKIYNELIASLLKQVSYGSQLNVNIETFFHKNDVQLLLEKCMEKHCINLVDDDEGHVILPSKKRYMNTFLTRLTNESLISWPEGRINIINIDLLQKLYNYSSRRLKAMITIKCLTITIDINFIVQKLELEKFTSATNTIIMIFKIALTHIVNDINSHINDWWIEKRTDMFWLIHLKYNTQSHDS</sequence>
<dbReference type="InterPro" id="IPR024263">
    <property type="entry name" value="Stn1_C_fungi"/>
</dbReference>
<evidence type="ECO:0000259" key="4">
    <source>
        <dbReference type="Pfam" id="PF10451"/>
    </source>
</evidence>
<feature type="domain" description="CST complex subunit Stn1 N-terminal" evidence="4">
    <location>
        <begin position="25"/>
        <end position="265"/>
    </location>
</feature>
<name>A0A8H2VI89_9SACH</name>
<dbReference type="Gene3D" id="2.40.50.1040">
    <property type="match status" value="1"/>
</dbReference>
<dbReference type="Proteomes" id="UP000644660">
    <property type="component" value="Unassembled WGS sequence"/>
</dbReference>
<evidence type="ECO:0000256" key="2">
    <source>
        <dbReference type="ARBA" id="ARBA00022454"/>
    </source>
</evidence>
<protein>
    <submittedName>
        <fullName evidence="6">Similar to Saccharomyces cerevisiae YDR082W STN1 Telomere end-binding and capping protein</fullName>
    </submittedName>
</protein>
<comment type="subcellular location">
    <subcellularLocation>
        <location evidence="1">Chromosome</location>
        <location evidence="1">Telomere</location>
    </subcellularLocation>
</comment>
<accession>A0A8H2VI89</accession>
<dbReference type="GO" id="GO:0016233">
    <property type="term" value="P:telomere capping"/>
    <property type="evidence" value="ECO:0007669"/>
    <property type="project" value="InterPro"/>
</dbReference>
<gene>
    <name evidence="6" type="ORF">KABA2_07S03256</name>
</gene>
<evidence type="ECO:0000259" key="5">
    <source>
        <dbReference type="Pfam" id="PF12659"/>
    </source>
</evidence>
<dbReference type="GeneID" id="64858792"/>
<dbReference type="InterPro" id="IPR018856">
    <property type="entry name" value="Stn1_N"/>
</dbReference>
<reference evidence="6 7" key="1">
    <citation type="submission" date="2020-05" db="EMBL/GenBank/DDBJ databases">
        <authorList>
            <person name="Casaregola S."/>
            <person name="Devillers H."/>
            <person name="Grondin C."/>
        </authorList>
    </citation>
    <scope>NUCLEOTIDE SEQUENCE [LARGE SCALE GENOMIC DNA]</scope>
    <source>
        <strain evidence="6 7">CLIB 1767</strain>
    </source>
</reference>
<organism evidence="6 7">
    <name type="scientific">Maudiozyma barnettii</name>
    <dbReference type="NCBI Taxonomy" id="61262"/>
    <lineage>
        <taxon>Eukaryota</taxon>
        <taxon>Fungi</taxon>
        <taxon>Dikarya</taxon>
        <taxon>Ascomycota</taxon>
        <taxon>Saccharomycotina</taxon>
        <taxon>Saccharomycetes</taxon>
        <taxon>Saccharomycetales</taxon>
        <taxon>Saccharomycetaceae</taxon>
        <taxon>Maudiozyma</taxon>
    </lineage>
</organism>
<proteinExistence type="predicted"/>
<comment type="caution">
    <text evidence="6">The sequence shown here is derived from an EMBL/GenBank/DDBJ whole genome shotgun (WGS) entry which is preliminary data.</text>
</comment>
<evidence type="ECO:0000256" key="3">
    <source>
        <dbReference type="ARBA" id="ARBA00022895"/>
    </source>
</evidence>
<dbReference type="GO" id="GO:1990879">
    <property type="term" value="C:CST complex"/>
    <property type="evidence" value="ECO:0007669"/>
    <property type="project" value="InterPro"/>
</dbReference>
<keyword evidence="3" id="KW-0779">Telomere</keyword>
<dbReference type="RefSeq" id="XP_041407578.1">
    <property type="nucleotide sequence ID" value="XM_041551644.1"/>
</dbReference>
<keyword evidence="2" id="KW-0158">Chromosome</keyword>
<feature type="domain" description="Stn1 C-terminal fungi" evidence="5">
    <location>
        <begin position="346"/>
        <end position="459"/>
    </location>
</feature>
<evidence type="ECO:0000313" key="7">
    <source>
        <dbReference type="Proteomes" id="UP000644660"/>
    </source>
</evidence>
<keyword evidence="7" id="KW-1185">Reference proteome</keyword>